<dbReference type="Proteomes" id="UP001333102">
    <property type="component" value="Chromosome"/>
</dbReference>
<accession>A0ABZ1BLY3</accession>
<sequence length="141" mass="14791">MATWSLAVALALSTAITALAAGAPAGAGYATVELSGVVILRVRDAGGWPSVYARADEVYKRLNEAINAYQDRLTPELVRVGQVGTTPALFIGEHLLVTVDETSARLNGTTPETLARVWAANLKAALSRFVQARQGPASSDL</sequence>
<keyword evidence="3" id="KW-1185">Reference proteome</keyword>
<proteinExistence type="predicted"/>
<evidence type="ECO:0000313" key="3">
    <source>
        <dbReference type="Proteomes" id="UP001333102"/>
    </source>
</evidence>
<gene>
    <name evidence="2" type="ORF">VLY81_08740</name>
</gene>
<feature type="chain" id="PRO_5045073295" evidence="1">
    <location>
        <begin position="21"/>
        <end position="141"/>
    </location>
</feature>
<organism evidence="2 3">
    <name type="scientific">Geochorda subterranea</name>
    <dbReference type="NCBI Taxonomy" id="3109564"/>
    <lineage>
        <taxon>Bacteria</taxon>
        <taxon>Bacillati</taxon>
        <taxon>Bacillota</taxon>
        <taxon>Limnochordia</taxon>
        <taxon>Limnochordales</taxon>
        <taxon>Geochordaceae</taxon>
        <taxon>Geochorda</taxon>
    </lineage>
</organism>
<feature type="signal peptide" evidence="1">
    <location>
        <begin position="1"/>
        <end position="20"/>
    </location>
</feature>
<name>A0ABZ1BLY3_9FIRM</name>
<reference evidence="3" key="1">
    <citation type="submission" date="2023-12" db="EMBL/GenBank/DDBJ databases">
        <title>Novel isolates from deep terrestrial aquifers shed light on the physiology and ecology of the class Limnochordia.</title>
        <authorList>
            <person name="Karnachuk O.V."/>
            <person name="Lukina A.P."/>
            <person name="Avakyan M.R."/>
            <person name="Kadnikov V."/>
            <person name="Begmatov S."/>
            <person name="Beletsky A.V."/>
            <person name="Mardanov A.V."/>
            <person name="Ravin N.V."/>
        </authorList>
    </citation>
    <scope>NUCLEOTIDE SEQUENCE [LARGE SCALE GENOMIC DNA]</scope>
    <source>
        <strain evidence="3">LN</strain>
    </source>
</reference>
<dbReference type="EMBL" id="CP141614">
    <property type="protein sequence ID" value="WRP13538.1"/>
    <property type="molecule type" value="Genomic_DNA"/>
</dbReference>
<dbReference type="RefSeq" id="WP_324667783.1">
    <property type="nucleotide sequence ID" value="NZ_CP141614.1"/>
</dbReference>
<evidence type="ECO:0000256" key="1">
    <source>
        <dbReference type="SAM" id="SignalP"/>
    </source>
</evidence>
<protein>
    <submittedName>
        <fullName evidence="2">Uncharacterized protein</fullName>
    </submittedName>
</protein>
<keyword evidence="1" id="KW-0732">Signal</keyword>
<evidence type="ECO:0000313" key="2">
    <source>
        <dbReference type="EMBL" id="WRP13538.1"/>
    </source>
</evidence>